<protein>
    <submittedName>
        <fullName evidence="2">Serine hydrolase</fullName>
    </submittedName>
</protein>
<dbReference type="RefSeq" id="WP_379986472.1">
    <property type="nucleotide sequence ID" value="NZ_JADIKD010000010.1"/>
</dbReference>
<evidence type="ECO:0000313" key="3">
    <source>
        <dbReference type="Proteomes" id="UP001620408"/>
    </source>
</evidence>
<evidence type="ECO:0000313" key="2">
    <source>
        <dbReference type="EMBL" id="MFK2917948.1"/>
    </source>
</evidence>
<proteinExistence type="predicted"/>
<dbReference type="Proteomes" id="UP001620408">
    <property type="component" value="Unassembled WGS sequence"/>
</dbReference>
<sequence length="359" mass="40113">MKIKLARAAKMGGLLFALLAAIGLVVTSLPVISRGERNAFATTLQPASVKDSALIEQAYAYLPQKTQFDAFVALKDGRQLAQWGEADLPINTHSVRKSLLSGLYGIAIARGYIRLDQTLGELAIDDKVKPLTALEKSATVRDLLMSRSGIYIEAAGEAQGMKEGRPRRGSHRPGEFFYYNNWDFNVLGVIFERRTGLSIGQAFYEWIAKPTGMTTFKPGHVIYDQPGYTEHRQFVIFMSAADLARFGMLYANNGAWNGHQVIPEAWIRESTQPYSDIHDMPPFDAYGYLWWLDRRNHVVWADGWGGQFMIVDARHHLVVVARNDTGRSLLQMGLFAAFGKDGWRSHLQTLHGMMVGASD</sequence>
<dbReference type="SUPFAM" id="SSF56601">
    <property type="entry name" value="beta-lactamase/transpeptidase-like"/>
    <property type="match status" value="1"/>
</dbReference>
<name>A0ABW8K7R3_9GAMM</name>
<dbReference type="Gene3D" id="3.40.710.10">
    <property type="entry name" value="DD-peptidase/beta-lactamase superfamily"/>
    <property type="match status" value="1"/>
</dbReference>
<keyword evidence="2" id="KW-0378">Hydrolase</keyword>
<dbReference type="PANTHER" id="PTHR43283:SF7">
    <property type="entry name" value="BETA-LACTAMASE-RELATED DOMAIN-CONTAINING PROTEIN"/>
    <property type="match status" value="1"/>
</dbReference>
<reference evidence="2 3" key="1">
    <citation type="submission" date="2020-10" db="EMBL/GenBank/DDBJ databases">
        <title>Phylogeny of dyella-like bacteria.</title>
        <authorList>
            <person name="Fu J."/>
        </authorList>
    </citation>
    <scope>NUCLEOTIDE SEQUENCE [LARGE SCALE GENOMIC DNA]</scope>
    <source>
        <strain evidence="2 3">BB4</strain>
    </source>
</reference>
<organism evidence="2 3">
    <name type="scientific">Dyella koreensis</name>
    <dbReference type="NCBI Taxonomy" id="311235"/>
    <lineage>
        <taxon>Bacteria</taxon>
        <taxon>Pseudomonadati</taxon>
        <taxon>Pseudomonadota</taxon>
        <taxon>Gammaproteobacteria</taxon>
        <taxon>Lysobacterales</taxon>
        <taxon>Rhodanobacteraceae</taxon>
        <taxon>Dyella</taxon>
    </lineage>
</organism>
<dbReference type="GO" id="GO:0016787">
    <property type="term" value="F:hydrolase activity"/>
    <property type="evidence" value="ECO:0007669"/>
    <property type="project" value="UniProtKB-KW"/>
</dbReference>
<evidence type="ECO:0000259" key="1">
    <source>
        <dbReference type="Pfam" id="PF00144"/>
    </source>
</evidence>
<dbReference type="InterPro" id="IPR050789">
    <property type="entry name" value="Diverse_Enzym_Activities"/>
</dbReference>
<dbReference type="Pfam" id="PF00144">
    <property type="entry name" value="Beta-lactamase"/>
    <property type="match status" value="1"/>
</dbReference>
<dbReference type="InterPro" id="IPR001466">
    <property type="entry name" value="Beta-lactam-related"/>
</dbReference>
<dbReference type="InterPro" id="IPR012338">
    <property type="entry name" value="Beta-lactam/transpept-like"/>
</dbReference>
<dbReference type="PANTHER" id="PTHR43283">
    <property type="entry name" value="BETA-LACTAMASE-RELATED"/>
    <property type="match status" value="1"/>
</dbReference>
<keyword evidence="3" id="KW-1185">Reference proteome</keyword>
<dbReference type="EMBL" id="JADIKD010000010">
    <property type="protein sequence ID" value="MFK2917948.1"/>
    <property type="molecule type" value="Genomic_DNA"/>
</dbReference>
<accession>A0ABW8K7R3</accession>
<gene>
    <name evidence="2" type="ORF">ISS97_11800</name>
</gene>
<comment type="caution">
    <text evidence="2">The sequence shown here is derived from an EMBL/GenBank/DDBJ whole genome shotgun (WGS) entry which is preliminary data.</text>
</comment>
<feature type="domain" description="Beta-lactamase-related" evidence="1">
    <location>
        <begin position="75"/>
        <end position="320"/>
    </location>
</feature>